<dbReference type="GO" id="GO:0003700">
    <property type="term" value="F:DNA-binding transcription factor activity"/>
    <property type="evidence" value="ECO:0007669"/>
    <property type="project" value="InterPro"/>
</dbReference>
<dbReference type="EMBL" id="RKQZ01000001">
    <property type="protein sequence ID" value="RPF19487.1"/>
    <property type="molecule type" value="Genomic_DNA"/>
</dbReference>
<accession>A0A3N4YH96</accession>
<dbReference type="AlphaFoldDB" id="A0A3N4YH96"/>
<dbReference type="OrthoDB" id="4453977at2"/>
<feature type="region of interest" description="Disordered" evidence="1">
    <location>
        <begin position="273"/>
        <end position="303"/>
    </location>
</feature>
<comment type="caution">
    <text evidence="2">The sequence shown here is derived from an EMBL/GenBank/DDBJ whole genome shotgun (WGS) entry which is preliminary data.</text>
</comment>
<reference evidence="2 3" key="1">
    <citation type="submission" date="2018-11" db="EMBL/GenBank/DDBJ databases">
        <title>Sequencing the genomes of 1000 actinobacteria strains.</title>
        <authorList>
            <person name="Klenk H.-P."/>
        </authorList>
    </citation>
    <scope>NUCLEOTIDE SEQUENCE [LARGE SCALE GENOMIC DNA]</scope>
    <source>
        <strain evidence="2 3">DSM 15700</strain>
    </source>
</reference>
<gene>
    <name evidence="2" type="ORF">EDD34_0035</name>
</gene>
<dbReference type="Proteomes" id="UP000280501">
    <property type="component" value="Unassembled WGS sequence"/>
</dbReference>
<name>A0A3N4YH96_9MICO</name>
<dbReference type="InterPro" id="IPR013325">
    <property type="entry name" value="RNA_pol_sigma_r2"/>
</dbReference>
<dbReference type="GO" id="GO:0000428">
    <property type="term" value="C:DNA-directed RNA polymerase complex"/>
    <property type="evidence" value="ECO:0007669"/>
    <property type="project" value="UniProtKB-KW"/>
</dbReference>
<proteinExistence type="predicted"/>
<keyword evidence="2" id="KW-0804">Transcription</keyword>
<dbReference type="RefSeq" id="WP_123812786.1">
    <property type="nucleotide sequence ID" value="NZ_RKQZ01000001.1"/>
</dbReference>
<protein>
    <submittedName>
        <fullName evidence="2">DNA-directed RNA polymerase specialized sigma subunit</fullName>
    </submittedName>
</protein>
<evidence type="ECO:0000313" key="3">
    <source>
        <dbReference type="Proteomes" id="UP000280501"/>
    </source>
</evidence>
<organism evidence="2 3">
    <name type="scientific">Myceligenerans xiligouense</name>
    <dbReference type="NCBI Taxonomy" id="253184"/>
    <lineage>
        <taxon>Bacteria</taxon>
        <taxon>Bacillati</taxon>
        <taxon>Actinomycetota</taxon>
        <taxon>Actinomycetes</taxon>
        <taxon>Micrococcales</taxon>
        <taxon>Promicromonosporaceae</taxon>
        <taxon>Myceligenerans</taxon>
    </lineage>
</organism>
<keyword evidence="3" id="KW-1185">Reference proteome</keyword>
<evidence type="ECO:0000256" key="1">
    <source>
        <dbReference type="SAM" id="MobiDB-lite"/>
    </source>
</evidence>
<dbReference type="GO" id="GO:0006352">
    <property type="term" value="P:DNA-templated transcription initiation"/>
    <property type="evidence" value="ECO:0007669"/>
    <property type="project" value="InterPro"/>
</dbReference>
<sequence length="303" mass="32627">MPGTSAAASGTLMTELDHDWADLVATRSFADEIDRFSRRFPQLSGLTDGRPVRFTSDEADTVLHALLVEHARGSFAAGRAVLQCMLPAVRSIVRRSRRHYSDVQDLEQEAAAAMWDAICHYDLDRVDKVAMRLQGHTLTRVVGDQAPFARGTRASRAPQVEEIPTDAAVLPHLERPEPEEQGPAAVYSLASASLGATGEVLDVIAWGIDVRVITREEASLLARVYAPDPELPEYAELGAGRGTYQKRVADELGISHATLRQRASRAVRRLAEAVRTGGLSGGSPDGRKDEGRGTASGEPLGGA</sequence>
<evidence type="ECO:0000313" key="2">
    <source>
        <dbReference type="EMBL" id="RPF19487.1"/>
    </source>
</evidence>
<keyword evidence="2" id="KW-0240">DNA-directed RNA polymerase</keyword>
<dbReference type="SUPFAM" id="SSF88946">
    <property type="entry name" value="Sigma2 domain of RNA polymerase sigma factors"/>
    <property type="match status" value="1"/>
</dbReference>